<dbReference type="EMBL" id="GBRH01193698">
    <property type="protein sequence ID" value="JAE04198.1"/>
    <property type="molecule type" value="Transcribed_RNA"/>
</dbReference>
<protein>
    <submittedName>
        <fullName evidence="1">Uncharacterized protein</fullName>
    </submittedName>
</protein>
<evidence type="ECO:0000313" key="1">
    <source>
        <dbReference type="EMBL" id="JAE04198.1"/>
    </source>
</evidence>
<organism evidence="1">
    <name type="scientific">Arundo donax</name>
    <name type="common">Giant reed</name>
    <name type="synonym">Donax arundinaceus</name>
    <dbReference type="NCBI Taxonomy" id="35708"/>
    <lineage>
        <taxon>Eukaryota</taxon>
        <taxon>Viridiplantae</taxon>
        <taxon>Streptophyta</taxon>
        <taxon>Embryophyta</taxon>
        <taxon>Tracheophyta</taxon>
        <taxon>Spermatophyta</taxon>
        <taxon>Magnoliopsida</taxon>
        <taxon>Liliopsida</taxon>
        <taxon>Poales</taxon>
        <taxon>Poaceae</taxon>
        <taxon>PACMAD clade</taxon>
        <taxon>Arundinoideae</taxon>
        <taxon>Arundineae</taxon>
        <taxon>Arundo</taxon>
    </lineage>
</organism>
<name>A0A0A9F7G5_ARUDO</name>
<proteinExistence type="predicted"/>
<accession>A0A0A9F7G5</accession>
<dbReference type="AlphaFoldDB" id="A0A0A9F7G5"/>
<reference evidence="1" key="2">
    <citation type="journal article" date="2015" name="Data Brief">
        <title>Shoot transcriptome of the giant reed, Arundo donax.</title>
        <authorList>
            <person name="Barrero R.A."/>
            <person name="Guerrero F.D."/>
            <person name="Moolhuijzen P."/>
            <person name="Goolsby J.A."/>
            <person name="Tidwell J."/>
            <person name="Bellgard S.E."/>
            <person name="Bellgard M.I."/>
        </authorList>
    </citation>
    <scope>NUCLEOTIDE SEQUENCE</scope>
    <source>
        <tissue evidence="1">Shoot tissue taken approximately 20 cm above the soil surface</tissue>
    </source>
</reference>
<sequence length="100" mass="10802">MAPEDRRRDGVVLSSPIEGTSIIRVKMCSAASAFDVSDREGPLLTLFRNGPSAPFWPFSPGLSNLFQFLSFSAPGAYFSSPYDSVRKTHEKSMGAGVPDS</sequence>
<reference evidence="1" key="1">
    <citation type="submission" date="2014-09" db="EMBL/GenBank/DDBJ databases">
        <authorList>
            <person name="Magalhaes I.L.F."/>
            <person name="Oliveira U."/>
            <person name="Santos F.R."/>
            <person name="Vidigal T.H.D.A."/>
            <person name="Brescovit A.D."/>
            <person name="Santos A.J."/>
        </authorList>
    </citation>
    <scope>NUCLEOTIDE SEQUENCE</scope>
    <source>
        <tissue evidence="1">Shoot tissue taken approximately 20 cm above the soil surface</tissue>
    </source>
</reference>